<sequence length="595" mass="65211">MMTKSRRFRFSAWIAALMTGALAVQGLLFAGAIEPEFAMHYDPELASPTIELKLDDAFVGLWKQALTRREADYQRMAANAIAEAAQLGFPGMEGASSELLQVLKADGTHPAARFAAARALVILDVRSAAPALFAAAQEHGLQLRLLIEPALARWEFEPVRAVWRARVRDSRTNRRELILALEGLAHAQDAEALPSLLPLVHSGDQPADVRLAAARAAGAAADSGLEADAARLREQVSASVLHRLCAVSLLRRHTSDRSCEQLAALARDADPTVAEQALGRLFATDPALVAPLADDAMQNPDPKVRRRGADAYVALPTPERIPVLSRLLDDPHPDVRRSIRDDLFRIAQVPELSDAVRSAAMDILSGDSWRGQEQASLLLGALDHEPAATRLLQLLHAERMEVEIASAWALRKLAVPATLPDILAHAQQRSTARRTGQGSAGLDKQVAHLFEAMAVMKYAPAEPLLREYIPKIRINGYYSRGAAIWALGQLHSEAPAEDLALQLVERMNDTKDPYNQELDIVWKMSATALGQMRAQSQLPALQQRLQETDKHDPVAYALRWSIHRITGEEFPEPGPVTRSRGGWFLEPLLEAARPN</sequence>
<dbReference type="GO" id="GO:0016829">
    <property type="term" value="F:lyase activity"/>
    <property type="evidence" value="ECO:0007669"/>
    <property type="project" value="UniProtKB-KW"/>
</dbReference>
<proteinExistence type="predicted"/>
<keyword evidence="1" id="KW-0456">Lyase</keyword>
<reference evidence="1" key="1">
    <citation type="journal article" date="2020" name="mSystems">
        <title>Genome- and Community-Level Interaction Insights into Carbon Utilization and Element Cycling Functions of Hydrothermarchaeota in Hydrothermal Sediment.</title>
        <authorList>
            <person name="Zhou Z."/>
            <person name="Liu Y."/>
            <person name="Xu W."/>
            <person name="Pan J."/>
            <person name="Luo Z.H."/>
            <person name="Li M."/>
        </authorList>
    </citation>
    <scope>NUCLEOTIDE SEQUENCE [LARGE SCALE GENOMIC DNA]</scope>
    <source>
        <strain evidence="1">SpSt-339</strain>
    </source>
</reference>
<dbReference type="SUPFAM" id="SSF48371">
    <property type="entry name" value="ARM repeat"/>
    <property type="match status" value="1"/>
</dbReference>
<dbReference type="Pfam" id="PF13646">
    <property type="entry name" value="HEAT_2"/>
    <property type="match status" value="1"/>
</dbReference>
<protein>
    <submittedName>
        <fullName evidence="1">Phycocyanin alpha phycocyanobilin lyase</fullName>
    </submittedName>
</protein>
<dbReference type="EMBL" id="DSOK01000340">
    <property type="protein sequence ID" value="HEN16212.1"/>
    <property type="molecule type" value="Genomic_DNA"/>
</dbReference>
<name>A0A7C2P206_9PLAN</name>
<evidence type="ECO:0000313" key="1">
    <source>
        <dbReference type="EMBL" id="HEN16212.1"/>
    </source>
</evidence>
<organism evidence="1">
    <name type="scientific">Schlesneria paludicola</name>
    <dbReference type="NCBI Taxonomy" id="360056"/>
    <lineage>
        <taxon>Bacteria</taxon>
        <taxon>Pseudomonadati</taxon>
        <taxon>Planctomycetota</taxon>
        <taxon>Planctomycetia</taxon>
        <taxon>Planctomycetales</taxon>
        <taxon>Planctomycetaceae</taxon>
        <taxon>Schlesneria</taxon>
    </lineage>
</organism>
<dbReference type="InterPro" id="IPR016024">
    <property type="entry name" value="ARM-type_fold"/>
</dbReference>
<gene>
    <name evidence="1" type="ORF">ENQ76_12185</name>
</gene>
<dbReference type="AlphaFoldDB" id="A0A7C2P206"/>
<accession>A0A7C2P206</accession>
<dbReference type="InterPro" id="IPR004155">
    <property type="entry name" value="PBS_lyase_HEAT"/>
</dbReference>
<dbReference type="Gene3D" id="1.25.10.10">
    <property type="entry name" value="Leucine-rich Repeat Variant"/>
    <property type="match status" value="3"/>
</dbReference>
<dbReference type="SMART" id="SM00567">
    <property type="entry name" value="EZ_HEAT"/>
    <property type="match status" value="5"/>
</dbReference>
<comment type="caution">
    <text evidence="1">The sequence shown here is derived from an EMBL/GenBank/DDBJ whole genome shotgun (WGS) entry which is preliminary data.</text>
</comment>
<dbReference type="InterPro" id="IPR011989">
    <property type="entry name" value="ARM-like"/>
</dbReference>